<keyword evidence="6" id="KW-0614">Plasmid</keyword>
<dbReference type="GO" id="GO:0016020">
    <property type="term" value="C:membrane"/>
    <property type="evidence" value="ECO:0007669"/>
    <property type="project" value="UniProtKB-SubCell"/>
</dbReference>
<feature type="transmembrane region" description="Helical" evidence="5">
    <location>
        <begin position="32"/>
        <end position="50"/>
    </location>
</feature>
<dbReference type="GO" id="GO:0016829">
    <property type="term" value="F:lyase activity"/>
    <property type="evidence" value="ECO:0007669"/>
    <property type="project" value="InterPro"/>
</dbReference>
<keyword evidence="4 5" id="KW-0472">Membrane</keyword>
<evidence type="ECO:0000256" key="2">
    <source>
        <dbReference type="ARBA" id="ARBA00022692"/>
    </source>
</evidence>
<dbReference type="PANTHER" id="PTHR42038">
    <property type="match status" value="1"/>
</dbReference>
<dbReference type="EMBL" id="CM000914">
    <property type="protein sequence ID" value="EFG04986.2"/>
    <property type="molecule type" value="Genomic_DNA"/>
</dbReference>
<evidence type="ECO:0000256" key="5">
    <source>
        <dbReference type="SAM" id="Phobius"/>
    </source>
</evidence>
<evidence type="ECO:0000313" key="7">
    <source>
        <dbReference type="Proteomes" id="UP000002357"/>
    </source>
</evidence>
<gene>
    <name evidence="6" type="ORF">SCLAV_p1504</name>
</gene>
<proteinExistence type="predicted"/>
<feature type="transmembrane region" description="Helical" evidence="5">
    <location>
        <begin position="146"/>
        <end position="168"/>
    </location>
</feature>
<evidence type="ECO:0000313" key="6">
    <source>
        <dbReference type="EMBL" id="EFG04986.2"/>
    </source>
</evidence>
<keyword evidence="3 5" id="KW-1133">Transmembrane helix</keyword>
<evidence type="ECO:0000256" key="4">
    <source>
        <dbReference type="ARBA" id="ARBA00023136"/>
    </source>
</evidence>
<sequence length="211" mass="23483">MYMIFPLGAGIFWTATYVLIIRAGLRDRTYGMPVVAFAASIGWEFTFTFVRPVPGVRAWINLTWFCLDLAIGYTIVRYGRREFPGLPPRLLLPSFIGVCALAYTAMELISRELDHGERHLSAFADNVLISALFLAMLAARGPRGQSVGIAVTKLLGTACASLAMLTVPEIDPRYDNGLMYFLYFSCLVLDLAYVWAMVAVRRRTAPAEQPD</sequence>
<dbReference type="OrthoDB" id="7825963at2"/>
<evidence type="ECO:0000256" key="1">
    <source>
        <dbReference type="ARBA" id="ARBA00004141"/>
    </source>
</evidence>
<organism evidence="6 7">
    <name type="scientific">Streptomyces clavuligerus</name>
    <dbReference type="NCBI Taxonomy" id="1901"/>
    <lineage>
        <taxon>Bacteria</taxon>
        <taxon>Bacillati</taxon>
        <taxon>Actinomycetota</taxon>
        <taxon>Actinomycetes</taxon>
        <taxon>Kitasatosporales</taxon>
        <taxon>Streptomycetaceae</taxon>
        <taxon>Streptomyces</taxon>
    </lineage>
</organism>
<feature type="transmembrane region" description="Helical" evidence="5">
    <location>
        <begin position="90"/>
        <end position="109"/>
    </location>
</feature>
<comment type="subcellular location">
    <subcellularLocation>
        <location evidence="1">Membrane</location>
        <topology evidence="1">Multi-pass membrane protein</topology>
    </subcellularLocation>
</comment>
<dbReference type="RefSeq" id="WP_003952725.1">
    <property type="nucleotide sequence ID" value="NZ_CM000914.1"/>
</dbReference>
<feature type="transmembrane region" description="Helical" evidence="5">
    <location>
        <begin position="56"/>
        <end position="78"/>
    </location>
</feature>
<dbReference type="PANTHER" id="PTHR42038:SF2">
    <property type="entry name" value="TERPENE CYCLASE AUSL"/>
    <property type="match status" value="1"/>
</dbReference>
<feature type="transmembrane region" description="Helical" evidence="5">
    <location>
        <begin position="180"/>
        <end position="200"/>
    </location>
</feature>
<protein>
    <submittedName>
        <fullName evidence="6">Putative membrane protein</fullName>
    </submittedName>
</protein>
<keyword evidence="7" id="KW-1185">Reference proteome</keyword>
<geneLocation type="plasmid" evidence="6 7">
    <name>pSCL4</name>
</geneLocation>
<dbReference type="eggNOG" id="ENOG502ZC86">
    <property type="taxonomic scope" value="Bacteria"/>
</dbReference>
<dbReference type="Proteomes" id="UP000002357">
    <property type="component" value="Plasmid pSCL4"/>
</dbReference>
<accession>B5GLY1</accession>
<reference evidence="6 7" key="1">
    <citation type="journal article" date="2010" name="Genome Biol. Evol.">
        <title>The sequence of a 1.8-mb bacterial linear plasmid reveals a rich evolutionary reservoir of secondary metabolic pathways.</title>
        <authorList>
            <person name="Medema M.H."/>
            <person name="Trefzer A."/>
            <person name="Kovalchuk A."/>
            <person name="van den Berg M."/>
            <person name="Mueller U."/>
            <person name="Heijne W."/>
            <person name="Wu L."/>
            <person name="Alam M.T."/>
            <person name="Ronning C.M."/>
            <person name="Nierman W.C."/>
            <person name="Bovenberg R.A.L."/>
            <person name="Breitling R."/>
            <person name="Takano E."/>
        </authorList>
    </citation>
    <scope>NUCLEOTIDE SEQUENCE [LARGE SCALE GENOMIC DNA]</scope>
    <source>
        <strain evidence="7">ATCC 27064 / DSM 738 / JCM 4710 / NBRC 13307 / NCIMB 12785 / NRRL 3585 / VKM Ac-602</strain>
        <plasmid evidence="6">pSCL4</plasmid>
    </source>
</reference>
<name>B5GLY1_STRCL</name>
<evidence type="ECO:0000256" key="3">
    <source>
        <dbReference type="ARBA" id="ARBA00022989"/>
    </source>
</evidence>
<feature type="transmembrane region" description="Helical" evidence="5">
    <location>
        <begin position="121"/>
        <end position="139"/>
    </location>
</feature>
<dbReference type="GeneID" id="93734550"/>
<dbReference type="AlphaFoldDB" id="B5GLY1"/>
<keyword evidence="2 5" id="KW-0812">Transmembrane</keyword>
<feature type="transmembrane region" description="Helical" evidence="5">
    <location>
        <begin position="6"/>
        <end position="25"/>
    </location>
</feature>
<dbReference type="InterPro" id="IPR039020">
    <property type="entry name" value="PaxB-like"/>
</dbReference>
<dbReference type="Pfam" id="PF25129">
    <property type="entry name" value="Pyr4-TMTC"/>
    <property type="match status" value="1"/>
</dbReference>